<dbReference type="KEGG" id="clec:106673021"/>
<dbReference type="InterPro" id="IPR036543">
    <property type="entry name" value="Guanylate-bd_C_sf"/>
</dbReference>
<evidence type="ECO:0000256" key="5">
    <source>
        <dbReference type="ARBA" id="ARBA00022824"/>
    </source>
</evidence>
<evidence type="ECO:0000256" key="2">
    <source>
        <dbReference type="ARBA" id="ARBA00022692"/>
    </source>
</evidence>
<reference evidence="14" key="1">
    <citation type="submission" date="2022-01" db="UniProtKB">
        <authorList>
            <consortium name="EnsemblMetazoa"/>
        </authorList>
    </citation>
    <scope>IDENTIFICATION</scope>
</reference>
<evidence type="ECO:0000259" key="13">
    <source>
        <dbReference type="PROSITE" id="PS51715"/>
    </source>
</evidence>
<evidence type="ECO:0000256" key="3">
    <source>
        <dbReference type="ARBA" id="ARBA00022741"/>
    </source>
</evidence>
<dbReference type="InterPro" id="IPR015894">
    <property type="entry name" value="Guanylate-bd_N"/>
</dbReference>
<dbReference type="Gene3D" id="1.20.58.420">
    <property type="entry name" value="AHSP"/>
    <property type="match status" value="1"/>
</dbReference>
<dbReference type="InterPro" id="IPR027417">
    <property type="entry name" value="P-loop_NTPase"/>
</dbReference>
<dbReference type="OMA" id="TIGINIW"/>
<dbReference type="GO" id="GO:0005789">
    <property type="term" value="C:endoplasmic reticulum membrane"/>
    <property type="evidence" value="ECO:0007669"/>
    <property type="project" value="UniProtKB-SubCell"/>
</dbReference>
<dbReference type="AlphaFoldDB" id="A0A8I6THE9"/>
<dbReference type="FunFam" id="1.20.58.420:FF:000001">
    <property type="entry name" value="Atlastin-1 isoform 1"/>
    <property type="match status" value="1"/>
</dbReference>
<dbReference type="OrthoDB" id="7788754at2759"/>
<accession>A0A8I6THE9</accession>
<evidence type="ECO:0000256" key="11">
    <source>
        <dbReference type="PROSITE-ProRule" id="PRU01052"/>
    </source>
</evidence>
<dbReference type="PANTHER" id="PTHR10751">
    <property type="entry name" value="GUANYLATE BINDING PROTEIN"/>
    <property type="match status" value="1"/>
</dbReference>
<comment type="subcellular location">
    <subcellularLocation>
        <location evidence="1">Endoplasmic reticulum membrane</location>
        <topology evidence="1">Multi-pass membrane protein</topology>
    </subcellularLocation>
</comment>
<keyword evidence="8" id="KW-0342">GTP-binding</keyword>
<comment type="similarity">
    <text evidence="11">Belongs to the TRAFAC class dynamin-like GTPase superfamily. GB1/RHD3 GTPase family.</text>
</comment>
<dbReference type="Gene3D" id="3.40.50.300">
    <property type="entry name" value="P-loop containing nucleotide triphosphate hydrolases"/>
    <property type="match status" value="1"/>
</dbReference>
<dbReference type="SUPFAM" id="SSF52540">
    <property type="entry name" value="P-loop containing nucleoside triphosphate hydrolases"/>
    <property type="match status" value="1"/>
</dbReference>
<keyword evidence="3" id="KW-0547">Nucleotide-binding</keyword>
<evidence type="ECO:0000313" key="15">
    <source>
        <dbReference type="Proteomes" id="UP000494040"/>
    </source>
</evidence>
<keyword evidence="15" id="KW-1185">Reference proteome</keyword>
<keyword evidence="9 12" id="KW-0472">Membrane</keyword>
<dbReference type="PROSITE" id="PS51715">
    <property type="entry name" value="G_GB1_RHD3"/>
    <property type="match status" value="1"/>
</dbReference>
<feature type="transmembrane region" description="Helical" evidence="12">
    <location>
        <begin position="426"/>
        <end position="444"/>
    </location>
</feature>
<comment type="catalytic activity">
    <reaction evidence="10">
        <text>GTP + H2O = GDP + phosphate + H(+)</text>
        <dbReference type="Rhea" id="RHEA:19669"/>
        <dbReference type="ChEBI" id="CHEBI:15377"/>
        <dbReference type="ChEBI" id="CHEBI:15378"/>
        <dbReference type="ChEBI" id="CHEBI:37565"/>
        <dbReference type="ChEBI" id="CHEBI:43474"/>
        <dbReference type="ChEBI" id="CHEBI:58189"/>
    </reaction>
    <physiologicalReaction direction="left-to-right" evidence="10">
        <dbReference type="Rhea" id="RHEA:19670"/>
    </physiologicalReaction>
</comment>
<evidence type="ECO:0000256" key="9">
    <source>
        <dbReference type="ARBA" id="ARBA00023136"/>
    </source>
</evidence>
<keyword evidence="6" id="KW-0460">Magnesium</keyword>
<dbReference type="SUPFAM" id="SSF48340">
    <property type="entry name" value="Interferon-induced guanylate-binding protein 1 (GBP1), C-terminal domain"/>
    <property type="match status" value="1"/>
</dbReference>
<keyword evidence="7 12" id="KW-1133">Transmembrane helix</keyword>
<dbReference type="GO" id="GO:0005525">
    <property type="term" value="F:GTP binding"/>
    <property type="evidence" value="ECO:0007669"/>
    <property type="project" value="UniProtKB-KW"/>
</dbReference>
<evidence type="ECO:0000313" key="14">
    <source>
        <dbReference type="EnsemblMetazoa" id="XP_014260410.1"/>
    </source>
</evidence>
<dbReference type="Proteomes" id="UP000494040">
    <property type="component" value="Unassembled WGS sequence"/>
</dbReference>
<dbReference type="InterPro" id="IPR030386">
    <property type="entry name" value="G_GB1_RHD3_dom"/>
</dbReference>
<evidence type="ECO:0000256" key="4">
    <source>
        <dbReference type="ARBA" id="ARBA00022801"/>
    </source>
</evidence>
<name>A0A8I6THE9_CIMLE</name>
<evidence type="ECO:0000256" key="7">
    <source>
        <dbReference type="ARBA" id="ARBA00022989"/>
    </source>
</evidence>
<protein>
    <recommendedName>
        <fullName evidence="13">GB1/RHD3-type G domain-containing protein</fullName>
    </recommendedName>
</protein>
<evidence type="ECO:0000256" key="10">
    <source>
        <dbReference type="ARBA" id="ARBA00049117"/>
    </source>
</evidence>
<evidence type="ECO:0000256" key="12">
    <source>
        <dbReference type="SAM" id="Phobius"/>
    </source>
</evidence>
<proteinExistence type="inferred from homology"/>
<dbReference type="CDD" id="cd01851">
    <property type="entry name" value="GBP"/>
    <property type="match status" value="1"/>
</dbReference>
<evidence type="ECO:0000256" key="6">
    <source>
        <dbReference type="ARBA" id="ARBA00022842"/>
    </source>
</evidence>
<keyword evidence="2 12" id="KW-0812">Transmembrane</keyword>
<gene>
    <name evidence="14" type="primary">106673021</name>
</gene>
<keyword evidence="4" id="KW-0378">Hydrolase</keyword>
<organism evidence="14 15">
    <name type="scientific">Cimex lectularius</name>
    <name type="common">Bed bug</name>
    <name type="synonym">Acanthia lectularia</name>
    <dbReference type="NCBI Taxonomy" id="79782"/>
    <lineage>
        <taxon>Eukaryota</taxon>
        <taxon>Metazoa</taxon>
        <taxon>Ecdysozoa</taxon>
        <taxon>Arthropoda</taxon>
        <taxon>Hexapoda</taxon>
        <taxon>Insecta</taxon>
        <taxon>Pterygota</taxon>
        <taxon>Neoptera</taxon>
        <taxon>Paraneoptera</taxon>
        <taxon>Hemiptera</taxon>
        <taxon>Heteroptera</taxon>
        <taxon>Panheteroptera</taxon>
        <taxon>Cimicomorpha</taxon>
        <taxon>Cimicidae</taxon>
        <taxon>Cimex</taxon>
    </lineage>
</organism>
<feature type="domain" description="GB1/RHD3-type G" evidence="13">
    <location>
        <begin position="37"/>
        <end position="286"/>
    </location>
</feature>
<dbReference type="Pfam" id="PF02263">
    <property type="entry name" value="GBP"/>
    <property type="match status" value="1"/>
</dbReference>
<keyword evidence="5" id="KW-0256">Endoplasmic reticulum</keyword>
<evidence type="ECO:0000256" key="8">
    <source>
        <dbReference type="ARBA" id="ARBA00023134"/>
    </source>
</evidence>
<sequence length="536" mass="60911">MERTGSAIQVVEATGNHSFVLNDQELEKILLREDVKDRTAVVLSVAGVFRKGKSFLLDFFLRYLRSKYGSNESTRDWIGRDNAPLDGFSWRGGAERETTGIQIWSEIFKTTVLGEEVAIILLDTQGTFDSQSTVKDCATIFALSTMLSSIQIYNISQNIQEDDLQHLQLFTEYGKLALAKSYDTPFQKLQFLVRDWSFPYETPFGDVGGKKLLDKRLEIHESQHPELQSIRKHIRGCFSEIACFLMPHPGLKVATNPSFDGKLKDIEPEFIQYLVRFIHTILTPEKLTVKKIDGEKVKVKDLLQYFKSYIEIYRGNELPEPKSMLVATAEANNLAAMASAKDTYQMKMEEACGSGKPFMSAQIMEQCHLRIKEAALQQFSSKRKMGGEEFSEHYRTQLDKGIEEMFTRFKLLNENKNLFKSARTPAVLFSVGIFFYILSGFFALLGIYTLANFCNLFMIGSIITLLTWAYVRHSGERLEIGAMIDEIANVIWKNVMKPCCDSLLQKSVQRATESTVSLIESSEENLTSQSDKLKIS</sequence>
<feature type="transmembrane region" description="Helical" evidence="12">
    <location>
        <begin position="450"/>
        <end position="471"/>
    </location>
</feature>
<evidence type="ECO:0000256" key="1">
    <source>
        <dbReference type="ARBA" id="ARBA00004477"/>
    </source>
</evidence>
<dbReference type="GO" id="GO:0003924">
    <property type="term" value="F:GTPase activity"/>
    <property type="evidence" value="ECO:0007669"/>
    <property type="project" value="InterPro"/>
</dbReference>
<dbReference type="EnsemblMetazoa" id="XM_014404924.2">
    <property type="protein sequence ID" value="XP_014260410.1"/>
    <property type="gene ID" value="LOC106673021"/>
</dbReference>